<comment type="similarity">
    <text evidence="1 4">Belongs to the yippee family.</text>
</comment>
<reference evidence="7" key="1">
    <citation type="submission" date="2024-06" db="EMBL/GenBank/DDBJ databases">
        <authorList>
            <person name="Ryan C."/>
        </authorList>
    </citation>
    <scope>NUCLEOTIDE SEQUENCE [LARGE SCALE GENOMIC DNA]</scope>
</reference>
<keyword evidence="2" id="KW-0479">Metal-binding</keyword>
<feature type="domain" description="Yippee" evidence="5">
    <location>
        <begin position="21"/>
        <end position="134"/>
    </location>
</feature>
<reference evidence="6 7" key="2">
    <citation type="submission" date="2024-10" db="EMBL/GenBank/DDBJ databases">
        <authorList>
            <person name="Ryan C."/>
        </authorList>
    </citation>
    <scope>NUCLEOTIDE SEQUENCE [LARGE SCALE GENOMIC DNA]</scope>
</reference>
<dbReference type="GO" id="GO:0046872">
    <property type="term" value="F:metal ion binding"/>
    <property type="evidence" value="ECO:0007669"/>
    <property type="project" value="UniProtKB-KW"/>
</dbReference>
<accession>A0ABC8XCK2</accession>
<evidence type="ECO:0000256" key="3">
    <source>
        <dbReference type="ARBA" id="ARBA00022833"/>
    </source>
</evidence>
<dbReference type="Proteomes" id="UP001497457">
    <property type="component" value="Chromosome 14rd"/>
</dbReference>
<evidence type="ECO:0000256" key="2">
    <source>
        <dbReference type="ARBA" id="ARBA00022723"/>
    </source>
</evidence>
<sequence>MGLLFVQVLPRSDGDLGSPTAVFRCRRCRLDAASTGDLVSREFYGRINRAYLFDRVYVPPLLPLPDQGGYSWVNITLGPIEERNFTTGRHTVNDIYCICCQEMLGWRYEKAYVGSQKYKEGKFILERTLMCKEAP</sequence>
<name>A0ABC8XCK2_9POAL</name>
<evidence type="ECO:0000259" key="5">
    <source>
        <dbReference type="PROSITE" id="PS51792"/>
    </source>
</evidence>
<dbReference type="EMBL" id="OZ075124">
    <property type="protein sequence ID" value="CAL4924643.1"/>
    <property type="molecule type" value="Genomic_DNA"/>
</dbReference>
<evidence type="ECO:0000256" key="1">
    <source>
        <dbReference type="ARBA" id="ARBA00005613"/>
    </source>
</evidence>
<keyword evidence="3" id="KW-0862">Zinc</keyword>
<dbReference type="AlphaFoldDB" id="A0ABC8XCK2"/>
<dbReference type="InterPro" id="IPR004910">
    <property type="entry name" value="Yippee/Mis18/Cereblon"/>
</dbReference>
<dbReference type="PANTHER" id="PTHR13848">
    <property type="entry name" value="PROTEIN YIPPEE-LIKE CG15309-RELATED"/>
    <property type="match status" value="1"/>
</dbReference>
<proteinExistence type="inferred from homology"/>
<evidence type="ECO:0000313" key="7">
    <source>
        <dbReference type="Proteomes" id="UP001497457"/>
    </source>
</evidence>
<evidence type="ECO:0000256" key="4">
    <source>
        <dbReference type="RuleBase" id="RU110713"/>
    </source>
</evidence>
<dbReference type="InterPro" id="IPR039058">
    <property type="entry name" value="Yippee_fam"/>
</dbReference>
<dbReference type="PROSITE" id="PS51792">
    <property type="entry name" value="YIPPEE"/>
    <property type="match status" value="1"/>
</dbReference>
<gene>
    <name evidence="6" type="ORF">URODEC1_LOCUS22915</name>
</gene>
<keyword evidence="7" id="KW-1185">Reference proteome</keyword>
<organism evidence="6 7">
    <name type="scientific">Urochloa decumbens</name>
    <dbReference type="NCBI Taxonomy" id="240449"/>
    <lineage>
        <taxon>Eukaryota</taxon>
        <taxon>Viridiplantae</taxon>
        <taxon>Streptophyta</taxon>
        <taxon>Embryophyta</taxon>
        <taxon>Tracheophyta</taxon>
        <taxon>Spermatophyta</taxon>
        <taxon>Magnoliopsida</taxon>
        <taxon>Liliopsida</taxon>
        <taxon>Poales</taxon>
        <taxon>Poaceae</taxon>
        <taxon>PACMAD clade</taxon>
        <taxon>Panicoideae</taxon>
        <taxon>Panicodae</taxon>
        <taxon>Paniceae</taxon>
        <taxon>Melinidinae</taxon>
        <taxon>Urochloa</taxon>
    </lineage>
</organism>
<protein>
    <recommendedName>
        <fullName evidence="4">Protein yippee-like</fullName>
    </recommendedName>
</protein>
<dbReference type="InterPro" id="IPR034751">
    <property type="entry name" value="Yippee"/>
</dbReference>
<dbReference type="Pfam" id="PF03226">
    <property type="entry name" value="Yippee-Mis18"/>
    <property type="match status" value="1"/>
</dbReference>
<evidence type="ECO:0000313" key="6">
    <source>
        <dbReference type="EMBL" id="CAL4924643.1"/>
    </source>
</evidence>